<comment type="caution">
    <text evidence="2">The sequence shown here is derived from an EMBL/GenBank/DDBJ whole genome shotgun (WGS) entry which is preliminary data.</text>
</comment>
<evidence type="ECO:0000313" key="3">
    <source>
        <dbReference type="Proteomes" id="UP000033710"/>
    </source>
</evidence>
<dbReference type="PANTHER" id="PTHR13047">
    <property type="entry name" value="PRE-MRNA CLEAVAGE FACTOR IM, 25KD SUBUNIT"/>
    <property type="match status" value="1"/>
</dbReference>
<evidence type="ECO:0000313" key="2">
    <source>
        <dbReference type="EMBL" id="KJR80759.1"/>
    </source>
</evidence>
<dbReference type="GO" id="GO:0005849">
    <property type="term" value="C:mRNA cleavage factor complex"/>
    <property type="evidence" value="ECO:0007669"/>
    <property type="project" value="InterPro"/>
</dbReference>
<dbReference type="Proteomes" id="UP000033710">
    <property type="component" value="Unassembled WGS sequence"/>
</dbReference>
<dbReference type="InterPro" id="IPR016706">
    <property type="entry name" value="Cleav_polyA_spec_factor_su5"/>
</dbReference>
<reference evidence="2 3" key="1">
    <citation type="journal article" date="2014" name="BMC Genomics">
        <title>Comparative genomics of the major fungal agents of human and animal Sporotrichosis: Sporothrix schenckii and Sporothrix brasiliensis.</title>
        <authorList>
            <person name="Teixeira M.M."/>
            <person name="de Almeida L.G."/>
            <person name="Kubitschek-Barreira P."/>
            <person name="Alves F.L."/>
            <person name="Kioshima E.S."/>
            <person name="Abadio A.K."/>
            <person name="Fernandes L."/>
            <person name="Derengowski L.S."/>
            <person name="Ferreira K.S."/>
            <person name="Souza R.C."/>
            <person name="Ruiz J.C."/>
            <person name="de Andrade N.C."/>
            <person name="Paes H.C."/>
            <person name="Nicola A.M."/>
            <person name="Albuquerque P."/>
            <person name="Gerber A.L."/>
            <person name="Martins V.P."/>
            <person name="Peconick L.D."/>
            <person name="Neto A.V."/>
            <person name="Chaucanez C.B."/>
            <person name="Silva P.A."/>
            <person name="Cunha O.L."/>
            <person name="de Oliveira F.F."/>
            <person name="dos Santos T.C."/>
            <person name="Barros A.L."/>
            <person name="Soares M.A."/>
            <person name="de Oliveira L.M."/>
            <person name="Marini M.M."/>
            <person name="Villalobos-Duno H."/>
            <person name="Cunha M.M."/>
            <person name="de Hoog S."/>
            <person name="da Silveira J.F."/>
            <person name="Henrissat B."/>
            <person name="Nino-Vega G.A."/>
            <person name="Cisalpino P.S."/>
            <person name="Mora-Montes H.M."/>
            <person name="Almeida S.R."/>
            <person name="Stajich J.E."/>
            <person name="Lopes-Bezerra L.M."/>
            <person name="Vasconcelos A.T."/>
            <person name="Felipe M.S."/>
        </authorList>
    </citation>
    <scope>NUCLEOTIDE SEQUENCE [LARGE SCALE GENOMIC DNA]</scope>
    <source>
        <strain evidence="2 3">1099-18</strain>
    </source>
</reference>
<dbReference type="KEGG" id="ssck:SPSK_05294"/>
<dbReference type="EMBL" id="AXCR01000012">
    <property type="protein sequence ID" value="KJR80759.1"/>
    <property type="molecule type" value="Genomic_DNA"/>
</dbReference>
<dbReference type="GO" id="GO:0031124">
    <property type="term" value="P:mRNA 3'-end processing"/>
    <property type="evidence" value="ECO:0007669"/>
    <property type="project" value="InterPro"/>
</dbReference>
<dbReference type="VEuPathDB" id="FungiDB:SPSK_05294"/>
<gene>
    <name evidence="2" type="ORF">SPSK_05294</name>
</gene>
<feature type="region of interest" description="Disordered" evidence="1">
    <location>
        <begin position="398"/>
        <end position="423"/>
    </location>
</feature>
<sequence>MASLLDADWLKWQPLPGSSHRLLLRTAYSARAVVFRLGVAVGGRSDETNPQRMCTDPGKYDRHPLSPATLRAKETNLAALVERIRRIDCQVYATPFCDCGFRDTDTDRTFTDGRLRTRGAALSPVRRSRRGRELKVIKADTQNQQENGIDQPRGLIMSTITKNAIQSGNPPIRPLPFDANQPETIRLYPLSNYTFGVKETQPEEDPSVVARLRRLEEHYAEHGMRRTCEGILVCHEHNHPHILMLQIANAFFKLPGDYLRPEDDELSGFKTRLDERLAPVGRLGEGEEAGDWEVGECLAQWWRPNFETFMYPFIPAHVTRPKECKKLYFIQLPKSKVLSVPKNMKLLAVPLFELYDNTARYGPQLSAIPHLLSRYNFEFYDEDGNVVAATPGGVNSAGVPPKTRVLAGNDDGDTDMKEENGGN</sequence>
<dbReference type="CDD" id="cd18871">
    <property type="entry name" value="NUDIX_Cfim25_Nudt21"/>
    <property type="match status" value="1"/>
</dbReference>
<dbReference type="RefSeq" id="XP_016583435.1">
    <property type="nucleotide sequence ID" value="XM_016732044.1"/>
</dbReference>
<dbReference type="GO" id="GO:0003729">
    <property type="term" value="F:mRNA binding"/>
    <property type="evidence" value="ECO:0007669"/>
    <property type="project" value="InterPro"/>
</dbReference>
<protein>
    <submittedName>
        <fullName evidence="2">Cleavage and polyadenylation specificity factor subunit 5</fullName>
    </submittedName>
</protein>
<accession>A0A0F2LV92</accession>
<organism evidence="2 3">
    <name type="scientific">Sporothrix schenckii 1099-18</name>
    <dbReference type="NCBI Taxonomy" id="1397361"/>
    <lineage>
        <taxon>Eukaryota</taxon>
        <taxon>Fungi</taxon>
        <taxon>Dikarya</taxon>
        <taxon>Ascomycota</taxon>
        <taxon>Pezizomycotina</taxon>
        <taxon>Sordariomycetes</taxon>
        <taxon>Sordariomycetidae</taxon>
        <taxon>Ophiostomatales</taxon>
        <taxon>Ophiostomataceae</taxon>
        <taxon>Sporothrix</taxon>
    </lineage>
</organism>
<proteinExistence type="predicted"/>
<evidence type="ECO:0000256" key="1">
    <source>
        <dbReference type="SAM" id="MobiDB-lite"/>
    </source>
</evidence>
<dbReference type="FunFam" id="3.90.79.10:FF:000005">
    <property type="entry name" value="Cleavage and polyadenylation specificity factor subunit 5"/>
    <property type="match status" value="1"/>
</dbReference>
<name>A0A0F2LV92_SPOSC</name>
<reference evidence="2 3" key="2">
    <citation type="journal article" date="2015" name="Eukaryot. Cell">
        <title>Asexual propagation of a virulent clone complex in a human and feline outbreak of sporotrichosis.</title>
        <authorList>
            <person name="Teixeira Mde M."/>
            <person name="Rodrigues A.M."/>
            <person name="Tsui C.K."/>
            <person name="de Almeida L.G."/>
            <person name="Van Diepeningen A.D."/>
            <person name="van den Ende B.G."/>
            <person name="Fernandes G.F."/>
            <person name="Kano R."/>
            <person name="Hamelin R.C."/>
            <person name="Lopes-Bezerra L.M."/>
            <person name="Vasconcelos A.T."/>
            <person name="de Hoog S."/>
            <person name="de Camargo Z.P."/>
            <person name="Felipe M.S."/>
        </authorList>
    </citation>
    <scope>NUCLEOTIDE SEQUENCE [LARGE SCALE GENOMIC DNA]</scope>
    <source>
        <strain evidence="2 3">1099-18</strain>
    </source>
</reference>
<dbReference type="OrthoDB" id="277288at2759"/>
<dbReference type="AlphaFoldDB" id="A0A0F2LV92"/>
<dbReference type="GeneID" id="27667321"/>
<feature type="compositionally biased region" description="Basic and acidic residues" evidence="1">
    <location>
        <begin position="414"/>
        <end position="423"/>
    </location>
</feature>
<dbReference type="Pfam" id="PF13869">
    <property type="entry name" value="NUDIX_2"/>
    <property type="match status" value="1"/>
</dbReference>
<dbReference type="Gene3D" id="3.90.79.10">
    <property type="entry name" value="Nucleoside Triphosphate Pyrophosphohydrolase"/>
    <property type="match status" value="1"/>
</dbReference>